<evidence type="ECO:0000256" key="5">
    <source>
        <dbReference type="ARBA" id="ARBA00022833"/>
    </source>
</evidence>
<keyword evidence="13" id="KW-1185">Reference proteome</keyword>
<comment type="caution">
    <text evidence="12">The sequence shown here is derived from an EMBL/GenBank/DDBJ whole genome shotgun (WGS) entry which is preliminary data.</text>
</comment>
<dbReference type="STRING" id="542762.A0A4S4DS67"/>
<keyword evidence="4 7" id="KW-0863">Zinc-finger</keyword>
<dbReference type="SMART" id="SM00336">
    <property type="entry name" value="BBOX"/>
    <property type="match status" value="1"/>
</dbReference>
<dbReference type="InterPro" id="IPR052453">
    <property type="entry name" value="CONSTANS-like_ZF"/>
</dbReference>
<feature type="domain" description="CCT" evidence="11">
    <location>
        <begin position="363"/>
        <end position="405"/>
    </location>
</feature>
<dbReference type="PROSITE" id="PS51017">
    <property type="entry name" value="CCT"/>
    <property type="match status" value="1"/>
</dbReference>
<feature type="domain" description="B box-type" evidence="10">
    <location>
        <begin position="14"/>
        <end position="61"/>
    </location>
</feature>
<dbReference type="PANTHER" id="PTHR31874">
    <property type="entry name" value="CCT MOTIF FAMILY PROTEIN, EXPRESSED"/>
    <property type="match status" value="1"/>
</dbReference>
<feature type="region of interest" description="Disordered" evidence="9">
    <location>
        <begin position="53"/>
        <end position="132"/>
    </location>
</feature>
<dbReference type="PANTHER" id="PTHR31874:SF1">
    <property type="entry name" value="ZINC FINGER PROTEIN CONSTANS-LIKE 6"/>
    <property type="match status" value="1"/>
</dbReference>
<evidence type="ECO:0000256" key="2">
    <source>
        <dbReference type="ARBA" id="ARBA00010024"/>
    </source>
</evidence>
<dbReference type="GO" id="GO:0008270">
    <property type="term" value="F:zinc ion binding"/>
    <property type="evidence" value="ECO:0007669"/>
    <property type="project" value="UniProtKB-KW"/>
</dbReference>
<name>A0A4S4DS67_CAMSN</name>
<dbReference type="GO" id="GO:0005634">
    <property type="term" value="C:nucleus"/>
    <property type="evidence" value="ECO:0007669"/>
    <property type="project" value="UniProtKB-SubCell"/>
</dbReference>
<keyword evidence="3" id="KW-0479">Metal-binding</keyword>
<dbReference type="InterPro" id="IPR049808">
    <property type="entry name" value="CONSTANS-like_Bbox1"/>
</dbReference>
<accession>A0A4S4DS67</accession>
<dbReference type="CDD" id="cd19821">
    <property type="entry name" value="Bbox1_BBX-like"/>
    <property type="match status" value="1"/>
</dbReference>
<comment type="subcellular location">
    <subcellularLocation>
        <location evidence="1 8">Nucleus</location>
    </subcellularLocation>
</comment>
<dbReference type="PROSITE" id="PS50119">
    <property type="entry name" value="ZF_BBOX"/>
    <property type="match status" value="1"/>
</dbReference>
<feature type="compositionally biased region" description="Basic residues" evidence="9">
    <location>
        <begin position="85"/>
        <end position="103"/>
    </location>
</feature>
<evidence type="ECO:0000259" key="10">
    <source>
        <dbReference type="PROSITE" id="PS50119"/>
    </source>
</evidence>
<evidence type="ECO:0008006" key="14">
    <source>
        <dbReference type="Google" id="ProtNLM"/>
    </source>
</evidence>
<dbReference type="EMBL" id="SDRB02010578">
    <property type="protein sequence ID" value="THG05684.1"/>
    <property type="molecule type" value="Genomic_DNA"/>
</dbReference>
<gene>
    <name evidence="12" type="ORF">TEA_003943</name>
</gene>
<dbReference type="Proteomes" id="UP000306102">
    <property type="component" value="Unassembled WGS sequence"/>
</dbReference>
<proteinExistence type="inferred from homology"/>
<evidence type="ECO:0000256" key="7">
    <source>
        <dbReference type="PROSITE-ProRule" id="PRU00024"/>
    </source>
</evidence>
<dbReference type="Pfam" id="PF00643">
    <property type="entry name" value="zf-B_box"/>
    <property type="match status" value="1"/>
</dbReference>
<evidence type="ECO:0000256" key="3">
    <source>
        <dbReference type="ARBA" id="ARBA00022723"/>
    </source>
</evidence>
<evidence type="ECO:0000256" key="1">
    <source>
        <dbReference type="ARBA" id="ARBA00004123"/>
    </source>
</evidence>
<keyword evidence="6 8" id="KW-0539">Nucleus</keyword>
<keyword evidence="5" id="KW-0862">Zinc</keyword>
<dbReference type="AlphaFoldDB" id="A0A4S4DS67"/>
<sequence>MVSNKKVANAVGGKTARACDNCIKRRARWYCTADDAFLCQTCDASVHSANSLASRHERVRLKTSSDKSSDESSLENFVPSWQRGFTRKPRTPRHGKQSIHQHRKSQEPTQNSHPMVPELGSGGETSNEENEDEQLLYRVPICDPFVAELCHSANSNEAARNIAIQSKSTLSELGHGSSNLHGLLPSESELAEFAADVESLLGKGLDEESFDMEGLGLLDCEEKISISMEDCSSDGGRVKIEDEETMNCVHVVDTETDMAREPFELNFDYDSHVGCEEDENKVGVGKIGEAKKKMKKKVLLRLDYEGVVSAWADQRSPWTAGDRPEVDPSECWPYCMGSCGTVHHPYGDIGVIGGHTAMGDGGREARVSRYREKRRKRLFSKKIRYEVRKLNAEKRPRMKGRASSSSTPLRLQEVVEPCELGLKGLRSDVECEGLCYEVNDEAAIGVAVGGVVEVCAAEREVRYIAEATWVAGGACVAPVGIRVSERVHLLQGACMWLWLKDLVFFLASKFLKTIPQAAATTCYVATHLRLENVFGKYLANCNEASTSKLGFNSTEAARLWPVFELMPQEFLKFLWIQPREI</sequence>
<evidence type="ECO:0000256" key="6">
    <source>
        <dbReference type="ARBA" id="ARBA00023242"/>
    </source>
</evidence>
<evidence type="ECO:0000313" key="12">
    <source>
        <dbReference type="EMBL" id="THG05684.1"/>
    </source>
</evidence>
<protein>
    <recommendedName>
        <fullName evidence="14">B box-type domain-containing protein</fullName>
    </recommendedName>
</protein>
<dbReference type="Pfam" id="PF06203">
    <property type="entry name" value="CCT"/>
    <property type="match status" value="1"/>
</dbReference>
<dbReference type="InterPro" id="IPR000315">
    <property type="entry name" value="Znf_B-box"/>
</dbReference>
<evidence type="ECO:0000259" key="11">
    <source>
        <dbReference type="PROSITE" id="PS51017"/>
    </source>
</evidence>
<comment type="similarity">
    <text evidence="2">Belongs to the CONSTANS family.</text>
</comment>
<evidence type="ECO:0000256" key="4">
    <source>
        <dbReference type="ARBA" id="ARBA00022771"/>
    </source>
</evidence>
<evidence type="ECO:0000313" key="13">
    <source>
        <dbReference type="Proteomes" id="UP000306102"/>
    </source>
</evidence>
<reference evidence="12 13" key="1">
    <citation type="journal article" date="2018" name="Proc. Natl. Acad. Sci. U.S.A.">
        <title>Draft genome sequence of Camellia sinensis var. sinensis provides insights into the evolution of the tea genome and tea quality.</title>
        <authorList>
            <person name="Wei C."/>
            <person name="Yang H."/>
            <person name="Wang S."/>
            <person name="Zhao J."/>
            <person name="Liu C."/>
            <person name="Gao L."/>
            <person name="Xia E."/>
            <person name="Lu Y."/>
            <person name="Tai Y."/>
            <person name="She G."/>
            <person name="Sun J."/>
            <person name="Cao H."/>
            <person name="Tong W."/>
            <person name="Gao Q."/>
            <person name="Li Y."/>
            <person name="Deng W."/>
            <person name="Jiang X."/>
            <person name="Wang W."/>
            <person name="Chen Q."/>
            <person name="Zhang S."/>
            <person name="Li H."/>
            <person name="Wu J."/>
            <person name="Wang P."/>
            <person name="Li P."/>
            <person name="Shi C."/>
            <person name="Zheng F."/>
            <person name="Jian J."/>
            <person name="Huang B."/>
            <person name="Shan D."/>
            <person name="Shi M."/>
            <person name="Fang C."/>
            <person name="Yue Y."/>
            <person name="Li F."/>
            <person name="Li D."/>
            <person name="Wei S."/>
            <person name="Han B."/>
            <person name="Jiang C."/>
            <person name="Yin Y."/>
            <person name="Xia T."/>
            <person name="Zhang Z."/>
            <person name="Bennetzen J.L."/>
            <person name="Zhao S."/>
            <person name="Wan X."/>
        </authorList>
    </citation>
    <scope>NUCLEOTIDE SEQUENCE [LARGE SCALE GENOMIC DNA]</scope>
    <source>
        <strain evidence="13">cv. Shuchazao</strain>
        <tissue evidence="12">Leaf</tissue>
    </source>
</reference>
<evidence type="ECO:0000256" key="8">
    <source>
        <dbReference type="PROSITE-ProRule" id="PRU00357"/>
    </source>
</evidence>
<dbReference type="InterPro" id="IPR010402">
    <property type="entry name" value="CCT_domain"/>
</dbReference>
<evidence type="ECO:0000256" key="9">
    <source>
        <dbReference type="SAM" id="MobiDB-lite"/>
    </source>
</evidence>
<dbReference type="GO" id="GO:0006355">
    <property type="term" value="P:regulation of DNA-templated transcription"/>
    <property type="evidence" value="ECO:0007669"/>
    <property type="project" value="TreeGrafter"/>
</dbReference>
<organism evidence="12 13">
    <name type="scientific">Camellia sinensis var. sinensis</name>
    <name type="common">China tea</name>
    <dbReference type="NCBI Taxonomy" id="542762"/>
    <lineage>
        <taxon>Eukaryota</taxon>
        <taxon>Viridiplantae</taxon>
        <taxon>Streptophyta</taxon>
        <taxon>Embryophyta</taxon>
        <taxon>Tracheophyta</taxon>
        <taxon>Spermatophyta</taxon>
        <taxon>Magnoliopsida</taxon>
        <taxon>eudicotyledons</taxon>
        <taxon>Gunneridae</taxon>
        <taxon>Pentapetalae</taxon>
        <taxon>asterids</taxon>
        <taxon>Ericales</taxon>
        <taxon>Theaceae</taxon>
        <taxon>Camellia</taxon>
    </lineage>
</organism>